<dbReference type="EMBL" id="KV425644">
    <property type="protein sequence ID" value="KZT19335.1"/>
    <property type="molecule type" value="Genomic_DNA"/>
</dbReference>
<name>A0A165N9A0_9AGAM</name>
<evidence type="ECO:0000313" key="2">
    <source>
        <dbReference type="EMBL" id="KZT19335.1"/>
    </source>
</evidence>
<reference evidence="2 3" key="1">
    <citation type="journal article" date="2016" name="Mol. Biol. Evol.">
        <title>Comparative Genomics of Early-Diverging Mushroom-Forming Fungi Provides Insights into the Origins of Lignocellulose Decay Capabilities.</title>
        <authorList>
            <person name="Nagy L.G."/>
            <person name="Riley R."/>
            <person name="Tritt A."/>
            <person name="Adam C."/>
            <person name="Daum C."/>
            <person name="Floudas D."/>
            <person name="Sun H."/>
            <person name="Yadav J.S."/>
            <person name="Pangilinan J."/>
            <person name="Larsson K.H."/>
            <person name="Matsuura K."/>
            <person name="Barry K."/>
            <person name="Labutti K."/>
            <person name="Kuo R."/>
            <person name="Ohm R.A."/>
            <person name="Bhattacharya S.S."/>
            <person name="Shirouzu T."/>
            <person name="Yoshinaga Y."/>
            <person name="Martin F.M."/>
            <person name="Grigoriev I.V."/>
            <person name="Hibbett D.S."/>
        </authorList>
    </citation>
    <scope>NUCLEOTIDE SEQUENCE [LARGE SCALE GENOMIC DNA]</scope>
    <source>
        <strain evidence="2 3">HHB14362 ss-1</strain>
    </source>
</reference>
<evidence type="ECO:0000256" key="1">
    <source>
        <dbReference type="SAM" id="MobiDB-lite"/>
    </source>
</evidence>
<feature type="compositionally biased region" description="Basic residues" evidence="1">
    <location>
        <begin position="22"/>
        <end position="38"/>
    </location>
</feature>
<accession>A0A165N9A0</accession>
<sequence>MTYEYDLSHSRSSTPPPTPPHFKLKHALPHHSSSKHSPSRAYDISCILDPTYASGSSSSQSSSSPSSAFVDTHGDLHDPDYRPFAPYATTNPTAKRRSAPGGGINVDHHWDTASDDDDADSDDDGNASAHGSDNERLHRHHRFATYNHPHLHQHHPRQHDRSRSQSGSRTRHASPRRYVPYYEQPFATTTVLSSSPEEDDVAPAPYVTVRRAEEDPFVDGFGYDDERKGRRLLKTRRFSRRSEKRKSKDQGGEVEKRVVVRAPTPYQFDLDEEPETGLEDLIATQPEWTPTCTQSIRRQWQAISLSLRFSIFRARRRLRRKLLNK</sequence>
<keyword evidence="3" id="KW-1185">Reference proteome</keyword>
<dbReference type="STRING" id="1314782.A0A165N9A0"/>
<feature type="compositionally biased region" description="Basic and acidic residues" evidence="1">
    <location>
        <begin position="72"/>
        <end position="81"/>
    </location>
</feature>
<dbReference type="Proteomes" id="UP000076761">
    <property type="component" value="Unassembled WGS sequence"/>
</dbReference>
<dbReference type="OrthoDB" id="3021720at2759"/>
<feature type="region of interest" description="Disordered" evidence="1">
    <location>
        <begin position="53"/>
        <end position="179"/>
    </location>
</feature>
<protein>
    <submittedName>
        <fullName evidence="2">Uncharacterized protein</fullName>
    </submittedName>
</protein>
<organism evidence="2 3">
    <name type="scientific">Neolentinus lepideus HHB14362 ss-1</name>
    <dbReference type="NCBI Taxonomy" id="1314782"/>
    <lineage>
        <taxon>Eukaryota</taxon>
        <taxon>Fungi</taxon>
        <taxon>Dikarya</taxon>
        <taxon>Basidiomycota</taxon>
        <taxon>Agaricomycotina</taxon>
        <taxon>Agaricomycetes</taxon>
        <taxon>Gloeophyllales</taxon>
        <taxon>Gloeophyllaceae</taxon>
        <taxon>Neolentinus</taxon>
    </lineage>
</organism>
<dbReference type="AlphaFoldDB" id="A0A165N9A0"/>
<feature type="compositionally biased region" description="Low complexity" evidence="1">
    <location>
        <begin position="54"/>
        <end position="67"/>
    </location>
</feature>
<feature type="compositionally biased region" description="Basic residues" evidence="1">
    <location>
        <begin position="137"/>
        <end position="160"/>
    </location>
</feature>
<dbReference type="InParanoid" id="A0A165N9A0"/>
<feature type="compositionally biased region" description="Acidic residues" evidence="1">
    <location>
        <begin position="113"/>
        <end position="125"/>
    </location>
</feature>
<evidence type="ECO:0000313" key="3">
    <source>
        <dbReference type="Proteomes" id="UP000076761"/>
    </source>
</evidence>
<gene>
    <name evidence="2" type="ORF">NEOLEDRAFT_1183499</name>
</gene>
<proteinExistence type="predicted"/>
<feature type="region of interest" description="Disordered" evidence="1">
    <location>
        <begin position="1"/>
        <end position="40"/>
    </location>
</feature>